<evidence type="ECO:0000313" key="3">
    <source>
        <dbReference type="EMBL" id="CCX33193.1"/>
    </source>
</evidence>
<evidence type="ECO:0000256" key="2">
    <source>
        <dbReference type="SAM" id="Phobius"/>
    </source>
</evidence>
<sequence length="808" mass="88935">MAKIRRDTWLYLALASILAGILIFSSVIVARGHNNSTHTAIDADFATLNMTVGRIRFESEPKGRGTVGILLSCTLTFVFCIWTVVHPNVLPDSTLWTRSLYKAVLMVIAVINPEGVVISAYGQWQDARLLNQAIDNYFEKLIKSPDNSVKTAKEMEKKRLEWLGMDGAFFVVMGGFLIDVSNCESAENVGTPTMKKCGTVKPRKPSRFTATLTPPGFIKYLHEGYFDNFERPPFNRAQIADKGKASNIAKVLSASQAVWLLVQSAARWAMGMKLRQVACTALIFYFWWYKPLDVNEPIRLKLVKKDGSKTFKVTPIKDIERGRSKDDAASVLVSMERVNIGNEPPPKPTDVEDARLNTTSTASSNTLLGTPTTPPATASSRASTTALITAPMTTPTTAPTTESTTASTAEPTTTSTAVSNATSTATKNTTSTASPPLILPFADIPDWEFVHPLRRPFTITRSQSHTGMKARALHDIVFYITGGTVTEDMTKAPEGLKSRALKKKTYDDELGSESESEDDNPGSREKELGIYVTSAVIPAPQSQNSASEPGVQTPITESQGQEISNTVEGSESQVPVMESHERESLNPVGDSGSQITATATENEGLQNTVGNSGSDGTIPTTPGDESAHLIPQVPDEKQKRPKLKRSGGNRRMFVEGVFISVIAFLHGLAWNVYFPTDVERLAWRLSCIGMFGFPLPAIMIASFASYHDDLAKLLWYLACAQYKHWQWALHAVLCIYDMANVHRKKATIPGTRHLTLCGHIFLIIICLLLLLGYLICILTITYESYVSIRDPPKTTFETPRWSDYWPHI</sequence>
<dbReference type="PANTHER" id="PTHR35043:SF7">
    <property type="entry name" value="TRANSCRIPTION FACTOR DOMAIN-CONTAINING PROTEIN"/>
    <property type="match status" value="1"/>
</dbReference>
<keyword evidence="2" id="KW-0812">Transmembrane</keyword>
<feature type="region of interest" description="Disordered" evidence="1">
    <location>
        <begin position="538"/>
        <end position="576"/>
    </location>
</feature>
<name>U4LML8_PYROM</name>
<protein>
    <submittedName>
        <fullName evidence="3">Uncharacterized protein</fullName>
    </submittedName>
</protein>
<feature type="transmembrane region" description="Helical" evidence="2">
    <location>
        <begin position="724"/>
        <end position="742"/>
    </location>
</feature>
<accession>U4LML8</accession>
<feature type="transmembrane region" description="Helical" evidence="2">
    <location>
        <begin position="652"/>
        <end position="674"/>
    </location>
</feature>
<keyword evidence="4" id="KW-1185">Reference proteome</keyword>
<feature type="transmembrane region" description="Helical" evidence="2">
    <location>
        <begin position="100"/>
        <end position="121"/>
    </location>
</feature>
<dbReference type="OrthoDB" id="3061561at2759"/>
<feature type="region of interest" description="Disordered" evidence="1">
    <location>
        <begin position="359"/>
        <end position="432"/>
    </location>
</feature>
<feature type="transmembrane region" description="Helical" evidence="2">
    <location>
        <begin position="681"/>
        <end position="704"/>
    </location>
</feature>
<feature type="region of interest" description="Disordered" evidence="1">
    <location>
        <begin position="603"/>
        <end position="646"/>
    </location>
</feature>
<evidence type="ECO:0000256" key="1">
    <source>
        <dbReference type="SAM" id="MobiDB-lite"/>
    </source>
</evidence>
<dbReference type="PANTHER" id="PTHR35043">
    <property type="entry name" value="TRANSCRIPTION FACTOR DOMAIN-CONTAINING PROTEIN"/>
    <property type="match status" value="1"/>
</dbReference>
<organism evidence="3 4">
    <name type="scientific">Pyronema omphalodes (strain CBS 100304)</name>
    <name type="common">Pyronema confluens</name>
    <dbReference type="NCBI Taxonomy" id="1076935"/>
    <lineage>
        <taxon>Eukaryota</taxon>
        <taxon>Fungi</taxon>
        <taxon>Dikarya</taxon>
        <taxon>Ascomycota</taxon>
        <taxon>Pezizomycotina</taxon>
        <taxon>Pezizomycetes</taxon>
        <taxon>Pezizales</taxon>
        <taxon>Pyronemataceae</taxon>
        <taxon>Pyronema</taxon>
    </lineage>
</organism>
<feature type="compositionally biased region" description="Acidic residues" evidence="1">
    <location>
        <begin position="508"/>
        <end position="520"/>
    </location>
</feature>
<dbReference type="Proteomes" id="UP000018144">
    <property type="component" value="Unassembled WGS sequence"/>
</dbReference>
<reference evidence="3 4" key="1">
    <citation type="journal article" date="2013" name="PLoS Genet.">
        <title>The genome and development-dependent transcriptomes of Pyronema confluens: a window into fungal evolution.</title>
        <authorList>
            <person name="Traeger S."/>
            <person name="Altegoer F."/>
            <person name="Freitag M."/>
            <person name="Gabaldon T."/>
            <person name="Kempken F."/>
            <person name="Kumar A."/>
            <person name="Marcet-Houben M."/>
            <person name="Poggeler S."/>
            <person name="Stajich J.E."/>
            <person name="Nowrousian M."/>
        </authorList>
    </citation>
    <scope>NUCLEOTIDE SEQUENCE [LARGE SCALE GENOMIC DNA]</scope>
    <source>
        <strain evidence="4">CBS 100304</strain>
        <tissue evidence="3">Vegetative mycelium</tissue>
    </source>
</reference>
<gene>
    <name evidence="3" type="ORF">PCON_14233</name>
</gene>
<feature type="transmembrane region" description="Helical" evidence="2">
    <location>
        <begin position="754"/>
        <end position="782"/>
    </location>
</feature>
<evidence type="ECO:0000313" key="4">
    <source>
        <dbReference type="Proteomes" id="UP000018144"/>
    </source>
</evidence>
<keyword evidence="2" id="KW-1133">Transmembrane helix</keyword>
<feature type="compositionally biased region" description="Polar residues" evidence="1">
    <location>
        <begin position="603"/>
        <end position="620"/>
    </location>
</feature>
<dbReference type="STRING" id="1076935.U4LML8"/>
<dbReference type="AlphaFoldDB" id="U4LML8"/>
<dbReference type="eggNOG" id="ENOG502SQ8D">
    <property type="taxonomic scope" value="Eukaryota"/>
</dbReference>
<feature type="transmembrane region" description="Helical" evidence="2">
    <location>
        <begin position="9"/>
        <end position="30"/>
    </location>
</feature>
<keyword evidence="2" id="KW-0472">Membrane</keyword>
<feature type="region of interest" description="Disordered" evidence="1">
    <location>
        <begin position="503"/>
        <end position="525"/>
    </location>
</feature>
<feature type="compositionally biased region" description="Polar residues" evidence="1">
    <location>
        <begin position="553"/>
        <end position="573"/>
    </location>
</feature>
<feature type="transmembrane region" description="Helical" evidence="2">
    <location>
        <begin position="67"/>
        <end position="85"/>
    </location>
</feature>
<proteinExistence type="predicted"/>
<dbReference type="EMBL" id="HF936032">
    <property type="protein sequence ID" value="CCX33193.1"/>
    <property type="molecule type" value="Genomic_DNA"/>
</dbReference>